<dbReference type="OrthoDB" id="3045089at2759"/>
<evidence type="ECO:0000256" key="4">
    <source>
        <dbReference type="ARBA" id="ARBA00023242"/>
    </source>
</evidence>
<protein>
    <recommendedName>
        <fullName evidence="6">WW domain-containing protein</fullName>
    </recommendedName>
</protein>
<keyword evidence="3" id="KW-0963">Cytoplasm</keyword>
<proteinExistence type="predicted"/>
<dbReference type="SMART" id="SM00456">
    <property type="entry name" value="WW"/>
    <property type="match status" value="3"/>
</dbReference>
<dbReference type="GO" id="GO:0035329">
    <property type="term" value="P:hippo signaling"/>
    <property type="evidence" value="ECO:0007669"/>
    <property type="project" value="TreeGrafter"/>
</dbReference>
<keyword evidence="8" id="KW-1185">Reference proteome</keyword>
<comment type="subcellular location">
    <subcellularLocation>
        <location evidence="2">Cytoplasm</location>
    </subcellularLocation>
    <subcellularLocation>
        <location evidence="1">Nucleus</location>
    </subcellularLocation>
</comment>
<dbReference type="GO" id="GO:0005737">
    <property type="term" value="C:cytoplasm"/>
    <property type="evidence" value="ECO:0007669"/>
    <property type="project" value="UniProtKB-SubCell"/>
</dbReference>
<feature type="region of interest" description="Disordered" evidence="5">
    <location>
        <begin position="1"/>
        <end position="40"/>
    </location>
</feature>
<feature type="domain" description="WW" evidence="6">
    <location>
        <begin position="123"/>
        <end position="155"/>
    </location>
</feature>
<dbReference type="PANTHER" id="PTHR17616:SF8">
    <property type="entry name" value="TRANSCRIPTIONAL COACTIVATOR YORKIE"/>
    <property type="match status" value="1"/>
</dbReference>
<dbReference type="GO" id="GO:0005634">
    <property type="term" value="C:nucleus"/>
    <property type="evidence" value="ECO:0007669"/>
    <property type="project" value="UniProtKB-SubCell"/>
</dbReference>
<evidence type="ECO:0000256" key="2">
    <source>
        <dbReference type="ARBA" id="ARBA00004496"/>
    </source>
</evidence>
<dbReference type="CDD" id="cd00201">
    <property type="entry name" value="WW"/>
    <property type="match status" value="3"/>
</dbReference>
<comment type="caution">
    <text evidence="7">The sequence shown here is derived from an EMBL/GenBank/DDBJ whole genome shotgun (WGS) entry which is preliminary data.</text>
</comment>
<evidence type="ECO:0000313" key="8">
    <source>
        <dbReference type="Proteomes" id="UP001140091"/>
    </source>
</evidence>
<accession>A0A9W8MFS9</accession>
<name>A0A9W8MFS9_9AGAR</name>
<evidence type="ECO:0000259" key="6">
    <source>
        <dbReference type="PROSITE" id="PS50020"/>
    </source>
</evidence>
<reference evidence="7" key="1">
    <citation type="submission" date="2022-06" db="EMBL/GenBank/DDBJ databases">
        <title>Genome Sequence of Candolleomyces eurysporus.</title>
        <authorList>
            <person name="Buettner E."/>
        </authorList>
    </citation>
    <scope>NUCLEOTIDE SEQUENCE</scope>
    <source>
        <strain evidence="7">VTCC 930004</strain>
    </source>
</reference>
<dbReference type="Proteomes" id="UP001140091">
    <property type="component" value="Unassembled WGS sequence"/>
</dbReference>
<feature type="non-terminal residue" evidence="7">
    <location>
        <position position="174"/>
    </location>
</feature>
<organism evidence="7 8">
    <name type="scientific">Candolleomyces eurysporus</name>
    <dbReference type="NCBI Taxonomy" id="2828524"/>
    <lineage>
        <taxon>Eukaryota</taxon>
        <taxon>Fungi</taxon>
        <taxon>Dikarya</taxon>
        <taxon>Basidiomycota</taxon>
        <taxon>Agaricomycotina</taxon>
        <taxon>Agaricomycetes</taxon>
        <taxon>Agaricomycetidae</taxon>
        <taxon>Agaricales</taxon>
        <taxon>Agaricineae</taxon>
        <taxon>Psathyrellaceae</taxon>
        <taxon>Candolleomyces</taxon>
    </lineage>
</organism>
<evidence type="ECO:0000313" key="7">
    <source>
        <dbReference type="EMBL" id="KAJ2928237.1"/>
    </source>
</evidence>
<dbReference type="Gene3D" id="2.20.70.10">
    <property type="match status" value="3"/>
</dbReference>
<dbReference type="GO" id="GO:0003713">
    <property type="term" value="F:transcription coactivator activity"/>
    <property type="evidence" value="ECO:0007669"/>
    <property type="project" value="TreeGrafter"/>
</dbReference>
<keyword evidence="4" id="KW-0539">Nucleus</keyword>
<dbReference type="InterPro" id="IPR001202">
    <property type="entry name" value="WW_dom"/>
</dbReference>
<dbReference type="GO" id="GO:0045944">
    <property type="term" value="P:positive regulation of transcription by RNA polymerase II"/>
    <property type="evidence" value="ECO:0007669"/>
    <property type="project" value="TreeGrafter"/>
</dbReference>
<feature type="domain" description="WW" evidence="6">
    <location>
        <begin position="34"/>
        <end position="67"/>
    </location>
</feature>
<dbReference type="Pfam" id="PF00397">
    <property type="entry name" value="WW"/>
    <property type="match status" value="3"/>
</dbReference>
<dbReference type="EMBL" id="JANBPK010000934">
    <property type="protein sequence ID" value="KAJ2928237.1"/>
    <property type="molecule type" value="Genomic_DNA"/>
</dbReference>
<dbReference type="SUPFAM" id="SSF51045">
    <property type="entry name" value="WW domain"/>
    <property type="match status" value="3"/>
</dbReference>
<evidence type="ECO:0000256" key="5">
    <source>
        <dbReference type="SAM" id="MobiDB-lite"/>
    </source>
</evidence>
<dbReference type="AlphaFoldDB" id="A0A9W8MFS9"/>
<feature type="domain" description="WW" evidence="6">
    <location>
        <begin position="75"/>
        <end position="108"/>
    </location>
</feature>
<feature type="compositionally biased region" description="Basic and acidic residues" evidence="5">
    <location>
        <begin position="149"/>
        <end position="161"/>
    </location>
</feature>
<dbReference type="PROSITE" id="PS50020">
    <property type="entry name" value="WW_DOMAIN_2"/>
    <property type="match status" value="3"/>
</dbReference>
<feature type="region of interest" description="Disordered" evidence="5">
    <location>
        <begin position="146"/>
        <end position="174"/>
    </location>
</feature>
<sequence length="174" mass="19995">MSDSSSSAKGILKVPGPQSTPAQQPDIMPLHDNEPLPPGWERRLDAKARVYYVDHNTKKTTWQRPIPKVMQPTAHGLPYGWEERKTPQGNAYFVDHNTETTTWADPRKVVPMREELRAARRVGKLPDGFEVRLTEGRIYFVNHKAKTTSWDDPRTGKRLEEPYMLPEVKNPKPQ</sequence>
<dbReference type="PANTHER" id="PTHR17616">
    <property type="entry name" value="YES-ASSOCIATED PROTEIN YAP1 FAMILY MEMBER"/>
    <property type="match status" value="1"/>
</dbReference>
<gene>
    <name evidence="7" type="ORF">H1R20_g8856</name>
</gene>
<dbReference type="InterPro" id="IPR051583">
    <property type="entry name" value="YAP1"/>
</dbReference>
<evidence type="ECO:0000256" key="3">
    <source>
        <dbReference type="ARBA" id="ARBA00022490"/>
    </source>
</evidence>
<dbReference type="PROSITE" id="PS01159">
    <property type="entry name" value="WW_DOMAIN_1"/>
    <property type="match status" value="2"/>
</dbReference>
<evidence type="ECO:0000256" key="1">
    <source>
        <dbReference type="ARBA" id="ARBA00004123"/>
    </source>
</evidence>
<feature type="compositionally biased region" description="Basic and acidic residues" evidence="5">
    <location>
        <begin position="29"/>
        <end position="40"/>
    </location>
</feature>
<dbReference type="InterPro" id="IPR036020">
    <property type="entry name" value="WW_dom_sf"/>
</dbReference>